<dbReference type="InterPro" id="IPR005311">
    <property type="entry name" value="PBP_dimer"/>
</dbReference>
<dbReference type="GO" id="GO:0005886">
    <property type="term" value="C:plasma membrane"/>
    <property type="evidence" value="ECO:0007669"/>
    <property type="project" value="TreeGrafter"/>
</dbReference>
<dbReference type="GO" id="GO:0008658">
    <property type="term" value="F:penicillin binding"/>
    <property type="evidence" value="ECO:0007669"/>
    <property type="project" value="InterPro"/>
</dbReference>
<comment type="similarity">
    <text evidence="2">Belongs to the transpeptidase family.</text>
</comment>
<feature type="domain" description="Penicillin-binding protein transpeptidase" evidence="5">
    <location>
        <begin position="244"/>
        <end position="571"/>
    </location>
</feature>
<dbReference type="Proteomes" id="UP000886860">
    <property type="component" value="Unassembled WGS sequence"/>
</dbReference>
<dbReference type="Pfam" id="PF00905">
    <property type="entry name" value="Transpeptidase"/>
    <property type="match status" value="1"/>
</dbReference>
<dbReference type="Gene3D" id="3.30.450.330">
    <property type="match status" value="1"/>
</dbReference>
<comment type="subcellular location">
    <subcellularLocation>
        <location evidence="1">Membrane</location>
    </subcellularLocation>
</comment>
<dbReference type="AlphaFoldDB" id="A0A9D1GK42"/>
<evidence type="ECO:0000256" key="3">
    <source>
        <dbReference type="ARBA" id="ARBA00023136"/>
    </source>
</evidence>
<dbReference type="InterPro" id="IPR050515">
    <property type="entry name" value="Beta-lactam/transpept"/>
</dbReference>
<reference evidence="7" key="1">
    <citation type="submission" date="2020-10" db="EMBL/GenBank/DDBJ databases">
        <authorList>
            <person name="Gilroy R."/>
        </authorList>
    </citation>
    <scope>NUCLEOTIDE SEQUENCE</scope>
    <source>
        <strain evidence="7">CHK123-3438</strain>
    </source>
</reference>
<evidence type="ECO:0000259" key="6">
    <source>
        <dbReference type="Pfam" id="PF03717"/>
    </source>
</evidence>
<dbReference type="PANTHER" id="PTHR30627:SF1">
    <property type="entry name" value="PEPTIDOGLYCAN D,D-TRANSPEPTIDASE FTSI"/>
    <property type="match status" value="1"/>
</dbReference>
<evidence type="ECO:0000313" key="7">
    <source>
        <dbReference type="EMBL" id="HIT42293.1"/>
    </source>
</evidence>
<evidence type="ECO:0000313" key="8">
    <source>
        <dbReference type="Proteomes" id="UP000886860"/>
    </source>
</evidence>
<evidence type="ECO:0000256" key="1">
    <source>
        <dbReference type="ARBA" id="ARBA00004370"/>
    </source>
</evidence>
<protein>
    <submittedName>
        <fullName evidence="7">Peptidoglycan glycosyltransferase</fullName>
    </submittedName>
</protein>
<sequence>MNENHTCHRGKTAVLYFLLSLMIIGLGGRLFYLMIFRSEYYSAKAEDLHLRERSIKAARGRILDRNGQVLADNRTVCTISVIYSQVTDREETIQVLSRELGLEEGEVRRKVEKRSSREVIASNVEKETGDQIRGFHLDGVKVDEDYKRYYPYDSLASQVLGFTGGDNQGIIGLEVKYEEYLKGENGTIFTLTDAAGVELENGKEERLEPTAGRDLILSLDVNIQQYAQQLAYQTMEKKNAKGVSIIVMNPQNGEILAMVNAPEFDLNDPFTLDQNLVSESARQKAAKEEASGMEKQERRNRMWRNSCVSDTYEPGSTFKIITAAAGLESGVVTLEDRFSCPGYRIVEDRKIRCHKTGGHGGETFLQGMMNSCNPVLIDVGQRLGVENYCRYFDQFGLRGKTGIDIPGEAATIMHDPKNMGPVELATVSFGQSFQITPVQLVATVSSIINGGRRVTPHFALEAQSRDKTWTKKFSWPLGEQILSEETSETMRYILEMVVAEGSGKNAAVEGYRIGGKTATSEKLPRSLKKYISSFIGFAPADDPQVIALITIDEPEGIYYGGTIAAPVIGDLFRNILPILGIQETQI</sequence>
<dbReference type="PANTHER" id="PTHR30627">
    <property type="entry name" value="PEPTIDOGLYCAN D,D-TRANSPEPTIDASE"/>
    <property type="match status" value="1"/>
</dbReference>
<keyword evidence="3 4" id="KW-0472">Membrane</keyword>
<dbReference type="InterPro" id="IPR012338">
    <property type="entry name" value="Beta-lactam/transpept-like"/>
</dbReference>
<keyword evidence="4" id="KW-0812">Transmembrane</keyword>
<dbReference type="SUPFAM" id="SSF56601">
    <property type="entry name" value="beta-lactamase/transpeptidase-like"/>
    <property type="match status" value="1"/>
</dbReference>
<organism evidence="7 8">
    <name type="scientific">Candidatus Caccovicinus merdipullorum</name>
    <dbReference type="NCBI Taxonomy" id="2840724"/>
    <lineage>
        <taxon>Bacteria</taxon>
        <taxon>Bacillati</taxon>
        <taxon>Bacillota</taxon>
        <taxon>Clostridia</taxon>
        <taxon>Eubacteriales</taxon>
        <taxon>Candidatus Caccovicinus</taxon>
    </lineage>
</organism>
<accession>A0A9D1GK42</accession>
<keyword evidence="4" id="KW-1133">Transmembrane helix</keyword>
<reference evidence="7" key="2">
    <citation type="journal article" date="2021" name="PeerJ">
        <title>Extensive microbial diversity within the chicken gut microbiome revealed by metagenomics and culture.</title>
        <authorList>
            <person name="Gilroy R."/>
            <person name="Ravi A."/>
            <person name="Getino M."/>
            <person name="Pursley I."/>
            <person name="Horton D.L."/>
            <person name="Alikhan N.F."/>
            <person name="Baker D."/>
            <person name="Gharbi K."/>
            <person name="Hall N."/>
            <person name="Watson M."/>
            <person name="Adriaenssens E.M."/>
            <person name="Foster-Nyarko E."/>
            <person name="Jarju S."/>
            <person name="Secka A."/>
            <person name="Antonio M."/>
            <person name="Oren A."/>
            <person name="Chaudhuri R.R."/>
            <person name="La Ragione R."/>
            <person name="Hildebrand F."/>
            <person name="Pallen M.J."/>
        </authorList>
    </citation>
    <scope>NUCLEOTIDE SEQUENCE</scope>
    <source>
        <strain evidence="7">CHK123-3438</strain>
    </source>
</reference>
<gene>
    <name evidence="7" type="ORF">IAB60_09430</name>
</gene>
<proteinExistence type="inferred from homology"/>
<dbReference type="Gene3D" id="3.40.710.10">
    <property type="entry name" value="DD-peptidase/beta-lactamase superfamily"/>
    <property type="match status" value="1"/>
</dbReference>
<dbReference type="EMBL" id="DVKS01000162">
    <property type="protein sequence ID" value="HIT42293.1"/>
    <property type="molecule type" value="Genomic_DNA"/>
</dbReference>
<dbReference type="InterPro" id="IPR036138">
    <property type="entry name" value="PBP_dimer_sf"/>
</dbReference>
<dbReference type="InterPro" id="IPR001460">
    <property type="entry name" value="PCN-bd_Tpept"/>
</dbReference>
<dbReference type="Gene3D" id="3.90.1310.10">
    <property type="entry name" value="Penicillin-binding protein 2a (Domain 2)"/>
    <property type="match status" value="1"/>
</dbReference>
<name>A0A9D1GK42_9FIRM</name>
<evidence type="ECO:0000259" key="5">
    <source>
        <dbReference type="Pfam" id="PF00905"/>
    </source>
</evidence>
<dbReference type="SUPFAM" id="SSF56519">
    <property type="entry name" value="Penicillin binding protein dimerisation domain"/>
    <property type="match status" value="1"/>
</dbReference>
<dbReference type="GO" id="GO:0071555">
    <property type="term" value="P:cell wall organization"/>
    <property type="evidence" value="ECO:0007669"/>
    <property type="project" value="TreeGrafter"/>
</dbReference>
<feature type="transmembrane region" description="Helical" evidence="4">
    <location>
        <begin position="12"/>
        <end position="35"/>
    </location>
</feature>
<feature type="domain" description="Penicillin-binding protein dimerisation" evidence="6">
    <location>
        <begin position="55"/>
        <end position="201"/>
    </location>
</feature>
<evidence type="ECO:0000256" key="4">
    <source>
        <dbReference type="SAM" id="Phobius"/>
    </source>
</evidence>
<evidence type="ECO:0000256" key="2">
    <source>
        <dbReference type="ARBA" id="ARBA00007171"/>
    </source>
</evidence>
<comment type="caution">
    <text evidence="7">The sequence shown here is derived from an EMBL/GenBank/DDBJ whole genome shotgun (WGS) entry which is preliminary data.</text>
</comment>
<dbReference type="Pfam" id="PF03717">
    <property type="entry name" value="PBP_dimer"/>
    <property type="match status" value="1"/>
</dbReference>